<evidence type="ECO:0000313" key="3">
    <source>
        <dbReference type="EMBL" id="MFC3148631.1"/>
    </source>
</evidence>
<comment type="caution">
    <text evidence="3">The sequence shown here is derived from an EMBL/GenBank/DDBJ whole genome shotgun (WGS) entry which is preliminary data.</text>
</comment>
<organism evidence="3 4">
    <name type="scientific">Piscinibacterium candidicorallinum</name>
    <dbReference type="NCBI Taxonomy" id="1793872"/>
    <lineage>
        <taxon>Bacteria</taxon>
        <taxon>Pseudomonadati</taxon>
        <taxon>Pseudomonadota</taxon>
        <taxon>Betaproteobacteria</taxon>
        <taxon>Burkholderiales</taxon>
        <taxon>Piscinibacterium</taxon>
    </lineage>
</organism>
<evidence type="ECO:0000313" key="4">
    <source>
        <dbReference type="Proteomes" id="UP001595556"/>
    </source>
</evidence>
<dbReference type="InterPro" id="IPR036196">
    <property type="entry name" value="Ptyr_pPase_sf"/>
</dbReference>
<dbReference type="CDD" id="cd16345">
    <property type="entry name" value="LMWP_ArsC"/>
    <property type="match status" value="1"/>
</dbReference>
<dbReference type="Gene3D" id="3.40.50.2300">
    <property type="match status" value="1"/>
</dbReference>
<feature type="domain" description="Phosphotyrosine protein phosphatase I" evidence="2">
    <location>
        <begin position="2"/>
        <end position="140"/>
    </location>
</feature>
<keyword evidence="4" id="KW-1185">Reference proteome</keyword>
<reference evidence="4" key="1">
    <citation type="journal article" date="2019" name="Int. J. Syst. Evol. Microbiol.">
        <title>The Global Catalogue of Microorganisms (GCM) 10K type strain sequencing project: providing services to taxonomists for standard genome sequencing and annotation.</title>
        <authorList>
            <consortium name="The Broad Institute Genomics Platform"/>
            <consortium name="The Broad Institute Genome Sequencing Center for Infectious Disease"/>
            <person name="Wu L."/>
            <person name="Ma J."/>
        </authorList>
    </citation>
    <scope>NUCLEOTIDE SEQUENCE [LARGE SCALE GENOMIC DNA]</scope>
    <source>
        <strain evidence="4">KCTC 52168</strain>
    </source>
</reference>
<dbReference type="SUPFAM" id="SSF52788">
    <property type="entry name" value="Phosphotyrosine protein phosphatases I"/>
    <property type="match status" value="1"/>
</dbReference>
<keyword evidence="1" id="KW-0059">Arsenical resistance</keyword>
<dbReference type="PANTHER" id="PTHR43428:SF1">
    <property type="entry name" value="ARSENATE REDUCTASE"/>
    <property type="match status" value="1"/>
</dbReference>
<name>A0ABV7HAP4_9BURK</name>
<gene>
    <name evidence="3" type="ORF">ACFOEN_13445</name>
</gene>
<keyword evidence="3" id="KW-0560">Oxidoreductase</keyword>
<protein>
    <submittedName>
        <fullName evidence="3">Arsenate reductase ArsC</fullName>
        <ecNumber evidence="3">1.20.4.4</ecNumber>
    </submittedName>
</protein>
<dbReference type="Proteomes" id="UP001595556">
    <property type="component" value="Unassembled WGS sequence"/>
</dbReference>
<sequence>MKNVLILCTGNSARSVLGEGLIHHLGAGRYRAFSAGSKPMGRVNRFALETLAAHGMPLPEARSKSWDEFAQPGSPPIDFVFTVCDSANNEECPYFPGPGVRAHWGIEDPSHVDGDDAAKRAAFEVAYKKLRRKVEAFVALPVDTLPAAELKQALADIGKLD</sequence>
<dbReference type="InterPro" id="IPR023485">
    <property type="entry name" value="Ptyr_pPase"/>
</dbReference>
<dbReference type="GO" id="GO:0030612">
    <property type="term" value="F:arsenate reductase (thioredoxin) activity"/>
    <property type="evidence" value="ECO:0007669"/>
    <property type="project" value="UniProtKB-EC"/>
</dbReference>
<evidence type="ECO:0000259" key="2">
    <source>
        <dbReference type="SMART" id="SM00226"/>
    </source>
</evidence>
<dbReference type="RefSeq" id="WP_377304753.1">
    <property type="nucleotide sequence ID" value="NZ_CP180191.1"/>
</dbReference>
<dbReference type="Pfam" id="PF01451">
    <property type="entry name" value="LMWPc"/>
    <property type="match status" value="1"/>
</dbReference>
<evidence type="ECO:0000256" key="1">
    <source>
        <dbReference type="ARBA" id="ARBA00022849"/>
    </source>
</evidence>
<dbReference type="EC" id="1.20.4.4" evidence="3"/>
<accession>A0ABV7HAP4</accession>
<proteinExistence type="predicted"/>
<dbReference type="EMBL" id="JBHRTI010000007">
    <property type="protein sequence ID" value="MFC3148631.1"/>
    <property type="molecule type" value="Genomic_DNA"/>
</dbReference>
<dbReference type="PANTHER" id="PTHR43428">
    <property type="entry name" value="ARSENATE REDUCTASE"/>
    <property type="match status" value="1"/>
</dbReference>
<dbReference type="SMART" id="SM00226">
    <property type="entry name" value="LMWPc"/>
    <property type="match status" value="1"/>
</dbReference>